<name>A0A1L4D010_9BACT</name>
<reference evidence="1 2" key="1">
    <citation type="submission" date="2016-10" db="EMBL/GenBank/DDBJ databases">
        <title>Silvanigrella aquatica sp. nov., isolated from a freshwater lake located in the Black Forest, Germany, description of Silvanigrellaceae fam. nov., Silvanigrellales ord. nov., reclassification of the order Bdellovibrionales in the class Oligoflexia, reclassification of the families Bacteriovoracaceae and Halobacteriovoraceae in the new order Bacteriovoracales ord. nov., and reclassification of the family Pseudobacteriovoracaceae in the order Oligoflexiales.</title>
        <authorList>
            <person name="Hahn M.W."/>
            <person name="Schmidt J."/>
            <person name="Koll U."/>
            <person name="Rohde M."/>
            <person name="Verbag S."/>
            <person name="Pitt A."/>
            <person name="Nakai R."/>
            <person name="Naganuma T."/>
            <person name="Lang E."/>
        </authorList>
    </citation>
    <scope>NUCLEOTIDE SEQUENCE [LARGE SCALE GENOMIC DNA]</scope>
    <source>
        <strain evidence="1 2">MWH-Nonnen-W8red</strain>
    </source>
</reference>
<keyword evidence="2" id="KW-1185">Reference proteome</keyword>
<proteinExistence type="predicted"/>
<dbReference type="Proteomes" id="UP000184731">
    <property type="component" value="Chromosome"/>
</dbReference>
<dbReference type="AlphaFoldDB" id="A0A1L4D010"/>
<dbReference type="KEGG" id="saqi:AXG55_06290"/>
<dbReference type="PROSITE" id="PS51257">
    <property type="entry name" value="PROKAR_LIPOPROTEIN"/>
    <property type="match status" value="1"/>
</dbReference>
<gene>
    <name evidence="1" type="ORF">AXG55_06290</name>
</gene>
<dbReference type="RefSeq" id="WP_148697273.1">
    <property type="nucleotide sequence ID" value="NZ_CP017834.1"/>
</dbReference>
<dbReference type="OrthoDB" id="5287196at2"/>
<evidence type="ECO:0000313" key="1">
    <source>
        <dbReference type="EMBL" id="APJ03534.1"/>
    </source>
</evidence>
<dbReference type="EMBL" id="CP017834">
    <property type="protein sequence ID" value="APJ03534.1"/>
    <property type="molecule type" value="Genomic_DNA"/>
</dbReference>
<protein>
    <submittedName>
        <fullName evidence="1">Uncharacterized protein</fullName>
    </submittedName>
</protein>
<dbReference type="STRING" id="1915309.AXG55_06290"/>
<evidence type="ECO:0000313" key="2">
    <source>
        <dbReference type="Proteomes" id="UP000184731"/>
    </source>
</evidence>
<sequence length="710" mass="78097">MYSLNKRISIIVCMLLLIIGCNKNIEITAGNNSIGNIIFKEVNVAVINGTKLIQSNKMADNNSYTQMKINMQCNSVYPDGTNLTQTDIVVLSTTNTFDLVKGKTCQIFLKEIIIGGVIFSSVNSNMLNLTISPTIMSPNSSALAYVDSNNNQYYIAANADGTQINIQYATLQADAENIPKNIIQSNPVTVAVSGVSVPVLSNLNLFGLASINGSSPTLTLYGSANGFTSCKIILSSSLTTPISANWSIVDTIYKAATVDNKNVFDCTNFVYGMVNNFVQYANNSWAMIYENHLTNNLLSSYAYKNLNTNLDKKYSFSLDTSFGNNGFFSKDFPTSGMMNNTITLNSNNEPIISAIYSVGKKGTFEFGKLDLSNPQSSSIKNVTQLGIQNYDMNVMTHITLSDNSTIIAYAYYFPALYLVKYKASGEIDTSFGIQGTVTYPLDKQYILTLNMKKMANDNFIVQIGSYNGAIDSTLKGFYIKFLANGNVDSTFGSSGIAKTIVLPFANSMINNFIILKDSSLANISYTNLNKNQLIITKTKADGSIDTSFANNGIYTENLTLPMSVDNKFYSTDIAEGPNSSLFYFINSDKCAYISKLNKLGSYDAAYKTNIQNSYICDDDNYYFFSIKSLSDGTLYGVGGAVKINKMSVMVAKIKPDGNFDQAFAENGIYFDNIVNKNEYGFDFEFTNDNKIYVIGMDFISNKLLVSKYKL</sequence>
<organism evidence="1 2">
    <name type="scientific">Silvanigrella aquatica</name>
    <dbReference type="NCBI Taxonomy" id="1915309"/>
    <lineage>
        <taxon>Bacteria</taxon>
        <taxon>Pseudomonadati</taxon>
        <taxon>Bdellovibrionota</taxon>
        <taxon>Oligoflexia</taxon>
        <taxon>Silvanigrellales</taxon>
        <taxon>Silvanigrellaceae</taxon>
        <taxon>Silvanigrella</taxon>
    </lineage>
</organism>
<dbReference type="Gene3D" id="2.80.10.50">
    <property type="match status" value="1"/>
</dbReference>
<accession>A0A1L4D010</accession>